<dbReference type="InterPro" id="IPR003578">
    <property type="entry name" value="Small_GTPase_Rho"/>
</dbReference>
<keyword evidence="4" id="KW-1185">Reference proteome</keyword>
<dbReference type="Gene3D" id="3.40.50.300">
    <property type="entry name" value="P-loop containing nucleotide triphosphate hydrolases"/>
    <property type="match status" value="1"/>
</dbReference>
<dbReference type="GO" id="GO:0005525">
    <property type="term" value="F:GTP binding"/>
    <property type="evidence" value="ECO:0007669"/>
    <property type="project" value="UniProtKB-KW"/>
</dbReference>
<dbReference type="InterPro" id="IPR001806">
    <property type="entry name" value="Small_GTPase"/>
</dbReference>
<dbReference type="GO" id="GO:0003924">
    <property type="term" value="F:GTPase activity"/>
    <property type="evidence" value="ECO:0007669"/>
    <property type="project" value="InterPro"/>
</dbReference>
<keyword evidence="2" id="KW-0342">GTP-binding</keyword>
<dbReference type="SMART" id="SM00175">
    <property type="entry name" value="RAB"/>
    <property type="match status" value="1"/>
</dbReference>
<dbReference type="SUPFAM" id="SSF52540">
    <property type="entry name" value="P-loop containing nucleoside triphosphate hydrolases"/>
    <property type="match status" value="1"/>
</dbReference>
<dbReference type="Pfam" id="PF00071">
    <property type="entry name" value="Ras"/>
    <property type="match status" value="1"/>
</dbReference>
<organism evidence="3 4">
    <name type="scientific">Elysia chlorotica</name>
    <name type="common">Eastern emerald elysia</name>
    <name type="synonym">Sea slug</name>
    <dbReference type="NCBI Taxonomy" id="188477"/>
    <lineage>
        <taxon>Eukaryota</taxon>
        <taxon>Metazoa</taxon>
        <taxon>Spiralia</taxon>
        <taxon>Lophotrochozoa</taxon>
        <taxon>Mollusca</taxon>
        <taxon>Gastropoda</taxon>
        <taxon>Heterobranchia</taxon>
        <taxon>Euthyneura</taxon>
        <taxon>Panpulmonata</taxon>
        <taxon>Sacoglossa</taxon>
        <taxon>Placobranchoidea</taxon>
        <taxon>Plakobranchidae</taxon>
        <taxon>Elysia</taxon>
    </lineage>
</organism>
<dbReference type="PANTHER" id="PTHR24072">
    <property type="entry name" value="RHO FAMILY GTPASE"/>
    <property type="match status" value="1"/>
</dbReference>
<dbReference type="InterPro" id="IPR027417">
    <property type="entry name" value="P-loop_NTPase"/>
</dbReference>
<evidence type="ECO:0000313" key="3">
    <source>
        <dbReference type="EMBL" id="RUS81047.1"/>
    </source>
</evidence>
<comment type="caution">
    <text evidence="3">The sequence shown here is derived from an EMBL/GenBank/DDBJ whole genome shotgun (WGS) entry which is preliminary data.</text>
</comment>
<dbReference type="STRING" id="188477.A0A433THF8"/>
<dbReference type="OrthoDB" id="6053579at2759"/>
<evidence type="ECO:0000256" key="2">
    <source>
        <dbReference type="ARBA" id="ARBA00023134"/>
    </source>
</evidence>
<evidence type="ECO:0000313" key="4">
    <source>
        <dbReference type="Proteomes" id="UP000271974"/>
    </source>
</evidence>
<proteinExistence type="predicted"/>
<gene>
    <name evidence="3" type="ORF">EGW08_011187</name>
</gene>
<dbReference type="PROSITE" id="PS51419">
    <property type="entry name" value="RAB"/>
    <property type="match status" value="1"/>
</dbReference>
<dbReference type="PROSITE" id="PS51420">
    <property type="entry name" value="RHO"/>
    <property type="match status" value="1"/>
</dbReference>
<dbReference type="GO" id="GO:0007264">
    <property type="term" value="P:small GTPase-mediated signal transduction"/>
    <property type="evidence" value="ECO:0007669"/>
    <property type="project" value="InterPro"/>
</dbReference>
<evidence type="ECO:0000256" key="1">
    <source>
        <dbReference type="ARBA" id="ARBA00022741"/>
    </source>
</evidence>
<name>A0A433THF8_ELYCH</name>
<protein>
    <submittedName>
        <fullName evidence="3">Uncharacterized protein</fullName>
    </submittedName>
</protein>
<keyword evidence="1" id="KW-0547">Nucleotide-binding</keyword>
<dbReference type="PRINTS" id="PR00449">
    <property type="entry name" value="RASTRNSFRMNG"/>
</dbReference>
<dbReference type="AlphaFoldDB" id="A0A433THF8"/>
<reference evidence="3 4" key="1">
    <citation type="submission" date="2019-01" db="EMBL/GenBank/DDBJ databases">
        <title>A draft genome assembly of the solar-powered sea slug Elysia chlorotica.</title>
        <authorList>
            <person name="Cai H."/>
            <person name="Li Q."/>
            <person name="Fang X."/>
            <person name="Li J."/>
            <person name="Curtis N.E."/>
            <person name="Altenburger A."/>
            <person name="Shibata T."/>
            <person name="Feng M."/>
            <person name="Maeda T."/>
            <person name="Schwartz J.A."/>
            <person name="Shigenobu S."/>
            <person name="Lundholm N."/>
            <person name="Nishiyama T."/>
            <person name="Yang H."/>
            <person name="Hasebe M."/>
            <person name="Li S."/>
            <person name="Pierce S.K."/>
            <person name="Wang J."/>
        </authorList>
    </citation>
    <scope>NUCLEOTIDE SEQUENCE [LARGE SCALE GENOMIC DNA]</scope>
    <source>
        <strain evidence="3">EC2010</strain>
        <tissue evidence="3">Whole organism of an adult</tissue>
    </source>
</reference>
<sequence length="222" mass="25051">MGENEVQRRGPRRRNSKVPQPISHNVRCVVLGDGDVGKTSMVLTYLSGHFPEDVPPGPMEGLSEYDHLTKHPLKLQQDNVEVYLTLVDSFGLDEYEKLREKMCASGDVYMLCYSTNKRSTFERLRHHWLPEMRKYSAEQTPFVVVGLKTDIRSKAQADSTDITSFVTYSEGMREAGDLGAAKYTECSARNNTGVKRVFEQTIQAALEHMVSPEVKRTSCVVS</sequence>
<dbReference type="PROSITE" id="PS51421">
    <property type="entry name" value="RAS"/>
    <property type="match status" value="1"/>
</dbReference>
<accession>A0A433THF8</accession>
<dbReference type="SMART" id="SM00174">
    <property type="entry name" value="RHO"/>
    <property type="match status" value="1"/>
</dbReference>
<dbReference type="Proteomes" id="UP000271974">
    <property type="component" value="Unassembled WGS sequence"/>
</dbReference>
<dbReference type="EMBL" id="RQTK01000358">
    <property type="protein sequence ID" value="RUS81047.1"/>
    <property type="molecule type" value="Genomic_DNA"/>
</dbReference>
<dbReference type="SMART" id="SM00173">
    <property type="entry name" value="RAS"/>
    <property type="match status" value="1"/>
</dbReference>
<dbReference type="CDD" id="cd00157">
    <property type="entry name" value="Rho"/>
    <property type="match status" value="1"/>
</dbReference>